<name>A0ABP8ZMG2_9ACTN</name>
<dbReference type="SUPFAM" id="SSF51445">
    <property type="entry name" value="(Trans)glycosidases"/>
    <property type="match status" value="1"/>
</dbReference>
<feature type="region of interest" description="Disordered" evidence="1">
    <location>
        <begin position="17"/>
        <end position="87"/>
    </location>
</feature>
<evidence type="ECO:0000313" key="3">
    <source>
        <dbReference type="EMBL" id="GAA4760084.1"/>
    </source>
</evidence>
<organism evidence="3 4">
    <name type="scientific">Streptomyces sanyensis</name>
    <dbReference type="NCBI Taxonomy" id="568869"/>
    <lineage>
        <taxon>Bacteria</taxon>
        <taxon>Bacillati</taxon>
        <taxon>Actinomycetota</taxon>
        <taxon>Actinomycetes</taxon>
        <taxon>Kitasatosporales</taxon>
        <taxon>Streptomycetaceae</taxon>
        <taxon>Streptomyces</taxon>
    </lineage>
</organism>
<reference evidence="4" key="1">
    <citation type="journal article" date="2019" name="Int. J. Syst. Evol. Microbiol.">
        <title>The Global Catalogue of Microorganisms (GCM) 10K type strain sequencing project: providing services to taxonomists for standard genome sequencing and annotation.</title>
        <authorList>
            <consortium name="The Broad Institute Genomics Platform"/>
            <consortium name="The Broad Institute Genome Sequencing Center for Infectious Disease"/>
            <person name="Wu L."/>
            <person name="Ma J."/>
        </authorList>
    </citation>
    <scope>NUCLEOTIDE SEQUENCE [LARGE SCALE GENOMIC DNA]</scope>
    <source>
        <strain evidence="4">JCM 18324</strain>
    </source>
</reference>
<feature type="domain" description="Glycoside-hydrolase family GH114 TIM-barrel" evidence="2">
    <location>
        <begin position="90"/>
        <end position="306"/>
    </location>
</feature>
<gene>
    <name evidence="3" type="ORF">GCM10023329_01350</name>
</gene>
<evidence type="ECO:0000313" key="4">
    <source>
        <dbReference type="Proteomes" id="UP001501147"/>
    </source>
</evidence>
<evidence type="ECO:0000256" key="1">
    <source>
        <dbReference type="SAM" id="MobiDB-lite"/>
    </source>
</evidence>
<dbReference type="PANTHER" id="PTHR35273">
    <property type="entry name" value="ALPHA-1,4 POLYGALACTOSAMINIDASE, PUTATIVE (AFU_ORTHOLOGUE AFUA_3G07890)-RELATED"/>
    <property type="match status" value="1"/>
</dbReference>
<keyword evidence="4" id="KW-1185">Reference proteome</keyword>
<dbReference type="EMBL" id="BAABJV010000001">
    <property type="protein sequence ID" value="GAA4760084.1"/>
    <property type="molecule type" value="Genomic_DNA"/>
</dbReference>
<dbReference type="InterPro" id="IPR013785">
    <property type="entry name" value="Aldolase_TIM"/>
</dbReference>
<dbReference type="PROSITE" id="PS51257">
    <property type="entry name" value="PROKAR_LIPOPROTEIN"/>
    <property type="match status" value="1"/>
</dbReference>
<evidence type="ECO:0000259" key="2">
    <source>
        <dbReference type="Pfam" id="PF03537"/>
    </source>
</evidence>
<feature type="compositionally biased region" description="Low complexity" evidence="1">
    <location>
        <begin position="42"/>
        <end position="69"/>
    </location>
</feature>
<dbReference type="Proteomes" id="UP001501147">
    <property type="component" value="Unassembled WGS sequence"/>
</dbReference>
<dbReference type="Pfam" id="PF03537">
    <property type="entry name" value="Glyco_hydro_114"/>
    <property type="match status" value="1"/>
</dbReference>
<comment type="caution">
    <text evidence="3">The sequence shown here is derived from an EMBL/GenBank/DDBJ whole genome shotgun (WGS) entry which is preliminary data.</text>
</comment>
<dbReference type="Gene3D" id="3.20.20.70">
    <property type="entry name" value="Aldolase class I"/>
    <property type="match status" value="1"/>
</dbReference>
<proteinExistence type="predicted"/>
<dbReference type="PANTHER" id="PTHR35273:SF2">
    <property type="entry name" value="ALPHA-GALACTOSIDASE"/>
    <property type="match status" value="1"/>
</dbReference>
<sequence>MRHALVALLVLAAAGCSSEGGDAGARGPDRSSPAPRPPASTEPPAGTASPGTPPSASASAPSPGRTTGTPGPGASPGPGGRWQPRPGLAWQWQLDGRVDPSVDVPVYDIDGFENSAADVARLKRDGRRVICYINAGAWEDYRPDQEDFPRSLLGSPNGWHGERWLDIRRMDVLRPLMERRFDMCRDKGFDAVEPDLLEGYANDTGFPLSADDQLRYNLMIAEIAHARGLAVGLKNDLAHVPVLVDHFDFAVNEECAEFDECERLEPFVAAGKAVFHVEYEERTEEFCADSRDLGLSSMRKRLDLDVWRDPC</sequence>
<protein>
    <submittedName>
        <fullName evidence="3">Endo alpha-1,4 polygalactosaminidase</fullName>
    </submittedName>
</protein>
<accession>A0ABP8ZMG2</accession>
<dbReference type="InterPro" id="IPR017853">
    <property type="entry name" value="GH"/>
</dbReference>
<feature type="compositionally biased region" description="Gly residues" evidence="1">
    <location>
        <begin position="70"/>
        <end position="80"/>
    </location>
</feature>
<dbReference type="InterPro" id="IPR004352">
    <property type="entry name" value="GH114_TIM-barrel"/>
</dbReference>